<feature type="compositionally biased region" description="Basic residues" evidence="1">
    <location>
        <begin position="419"/>
        <end position="430"/>
    </location>
</feature>
<keyword evidence="2" id="KW-1133">Transmembrane helix</keyword>
<sequence length="430" mass="42819">MLRPYRDVLARPGALAFSLAGLLARLPISTVGIGVVLAVSARYGSYALAGRVAAVVVLTQALCGPPLSRLVDRHGQARVMGPAVVSTVLGLGVLAGTATAAGPVWLLYVGAVVVGATAGSVGALVRARWSHLLTTPAEVHTAYSWESTLDEVVFMVGPVLATVLATNVVPAGGLLLAAGAAGVGGWLLLAQRDTEPPSSAGADHVGGPSVVSGSLLVLVGSFVGMGAIFGATDVAVVAFTQELGRKPLAGVVLGVMALGSGLAGFAYGARSWTGPQWRRYGVGMVALGVGVGLFGTVGTIPALGGVMLAVGMAIAPTLIAGNGLVAELVPRGRLTEGLTWVGTALAVGVSAGSWAAGTLVDRSGSSGGFAVVMVAGGTAAVTTLLALPTLRRATAGAPTTLAVPDDRAGRPTAAAGLSRRSRRRRRPDRT</sequence>
<dbReference type="Pfam" id="PF07690">
    <property type="entry name" value="MFS_1"/>
    <property type="match status" value="1"/>
</dbReference>
<dbReference type="InterPro" id="IPR036259">
    <property type="entry name" value="MFS_trans_sf"/>
</dbReference>
<evidence type="ECO:0000256" key="1">
    <source>
        <dbReference type="SAM" id="MobiDB-lite"/>
    </source>
</evidence>
<dbReference type="Gene3D" id="1.20.1250.20">
    <property type="entry name" value="MFS general substrate transporter like domains"/>
    <property type="match status" value="1"/>
</dbReference>
<feature type="transmembrane region" description="Helical" evidence="2">
    <location>
        <begin position="249"/>
        <end position="268"/>
    </location>
</feature>
<feature type="transmembrane region" description="Helical" evidence="2">
    <location>
        <begin position="280"/>
        <end position="300"/>
    </location>
</feature>
<protein>
    <submittedName>
        <fullName evidence="3">MFS transporter</fullName>
    </submittedName>
</protein>
<keyword evidence="2" id="KW-0812">Transmembrane</keyword>
<comment type="caution">
    <text evidence="3">The sequence shown here is derived from an EMBL/GenBank/DDBJ whole genome shotgun (WGS) entry which is preliminary data.</text>
</comment>
<name>A0ABT9D6I9_9CELL</name>
<dbReference type="RefSeq" id="WP_304599674.1">
    <property type="nucleotide sequence ID" value="NZ_JAUQYP010000001.1"/>
</dbReference>
<feature type="transmembrane region" description="Helical" evidence="2">
    <location>
        <begin position="48"/>
        <end position="67"/>
    </location>
</feature>
<dbReference type="PANTHER" id="PTHR23542:SF1">
    <property type="entry name" value="MAJOR FACILITATOR SUPERFAMILY (MFS) PROFILE DOMAIN-CONTAINING PROTEIN"/>
    <property type="match status" value="1"/>
</dbReference>
<feature type="transmembrane region" description="Helical" evidence="2">
    <location>
        <begin position="171"/>
        <end position="189"/>
    </location>
</feature>
<feature type="transmembrane region" description="Helical" evidence="2">
    <location>
        <begin position="368"/>
        <end position="387"/>
    </location>
</feature>
<feature type="transmembrane region" description="Helical" evidence="2">
    <location>
        <begin position="105"/>
        <end position="127"/>
    </location>
</feature>
<feature type="transmembrane region" description="Helical" evidence="2">
    <location>
        <begin position="210"/>
        <end position="229"/>
    </location>
</feature>
<feature type="transmembrane region" description="Helical" evidence="2">
    <location>
        <begin position="79"/>
        <end position="99"/>
    </location>
</feature>
<proteinExistence type="predicted"/>
<dbReference type="SUPFAM" id="SSF103473">
    <property type="entry name" value="MFS general substrate transporter"/>
    <property type="match status" value="1"/>
</dbReference>
<dbReference type="EMBL" id="JAUQYP010000001">
    <property type="protein sequence ID" value="MDO8105981.1"/>
    <property type="molecule type" value="Genomic_DNA"/>
</dbReference>
<reference evidence="3 4" key="1">
    <citation type="submission" date="2023-07" db="EMBL/GenBank/DDBJ databases">
        <title>Description of novel actinomycetes strains, isolated from tidal flat sediment.</title>
        <authorList>
            <person name="Lu C."/>
        </authorList>
    </citation>
    <scope>NUCLEOTIDE SEQUENCE [LARGE SCALE GENOMIC DNA]</scope>
    <source>
        <strain evidence="3 4">SYSU T00b441</strain>
    </source>
</reference>
<feature type="transmembrane region" description="Helical" evidence="2">
    <location>
        <begin position="337"/>
        <end position="356"/>
    </location>
</feature>
<dbReference type="PANTHER" id="PTHR23542">
    <property type="match status" value="1"/>
</dbReference>
<accession>A0ABT9D6I9</accession>
<evidence type="ECO:0000313" key="4">
    <source>
        <dbReference type="Proteomes" id="UP001232536"/>
    </source>
</evidence>
<evidence type="ECO:0000256" key="2">
    <source>
        <dbReference type="SAM" id="Phobius"/>
    </source>
</evidence>
<feature type="transmembrane region" description="Helical" evidence="2">
    <location>
        <begin position="306"/>
        <end position="325"/>
    </location>
</feature>
<dbReference type="InterPro" id="IPR011701">
    <property type="entry name" value="MFS"/>
</dbReference>
<gene>
    <name evidence="3" type="ORF">Q6348_02090</name>
</gene>
<keyword evidence="4" id="KW-1185">Reference proteome</keyword>
<feature type="region of interest" description="Disordered" evidence="1">
    <location>
        <begin position="398"/>
        <end position="430"/>
    </location>
</feature>
<keyword evidence="2" id="KW-0472">Membrane</keyword>
<organism evidence="3 4">
    <name type="scientific">Actinotalea lenta</name>
    <dbReference type="NCBI Taxonomy" id="3064654"/>
    <lineage>
        <taxon>Bacteria</taxon>
        <taxon>Bacillati</taxon>
        <taxon>Actinomycetota</taxon>
        <taxon>Actinomycetes</taxon>
        <taxon>Micrococcales</taxon>
        <taxon>Cellulomonadaceae</taxon>
        <taxon>Actinotalea</taxon>
    </lineage>
</organism>
<dbReference type="Proteomes" id="UP001232536">
    <property type="component" value="Unassembled WGS sequence"/>
</dbReference>
<evidence type="ECO:0000313" key="3">
    <source>
        <dbReference type="EMBL" id="MDO8105981.1"/>
    </source>
</evidence>